<reference evidence="2 3" key="1">
    <citation type="journal article" date="2019" name="Int. J. Syst. Evol. Microbiol.">
        <title>The Global Catalogue of Microorganisms (GCM) 10K type strain sequencing project: providing services to taxonomists for standard genome sequencing and annotation.</title>
        <authorList>
            <consortium name="The Broad Institute Genomics Platform"/>
            <consortium name="The Broad Institute Genome Sequencing Center for Infectious Disease"/>
            <person name="Wu L."/>
            <person name="Ma J."/>
        </authorList>
    </citation>
    <scope>NUCLEOTIDE SEQUENCE [LARGE SCALE GENOMIC DNA]</scope>
    <source>
        <strain evidence="2 3">JCM 13581</strain>
    </source>
</reference>
<comment type="caution">
    <text evidence="2">The sequence shown here is derived from an EMBL/GenBank/DDBJ whole genome shotgun (WGS) entry which is preliminary data.</text>
</comment>
<proteinExistence type="predicted"/>
<dbReference type="Pfam" id="PF19054">
    <property type="entry name" value="DUF5753"/>
    <property type="match status" value="1"/>
</dbReference>
<name>A0ABN2PQ48_9ACTN</name>
<dbReference type="InterPro" id="IPR043917">
    <property type="entry name" value="DUF5753"/>
</dbReference>
<evidence type="ECO:0000313" key="2">
    <source>
        <dbReference type="EMBL" id="GAA1928711.1"/>
    </source>
</evidence>
<dbReference type="RefSeq" id="WP_344264631.1">
    <property type="nucleotide sequence ID" value="NZ_BAAAMJ010000052.1"/>
</dbReference>
<dbReference type="EMBL" id="BAAAMJ010000052">
    <property type="protein sequence ID" value="GAA1928711.1"/>
    <property type="molecule type" value="Genomic_DNA"/>
</dbReference>
<protein>
    <recommendedName>
        <fullName evidence="1">DUF5753 domain-containing protein</fullName>
    </recommendedName>
</protein>
<sequence length="57" mass="6691">MDGPGVVYVEMRRRGLYLDEDDDLAAHKLSFEYLRSQAAPLPASRKLLDRTRQEFHR</sequence>
<organism evidence="2 3">
    <name type="scientific">Streptomyces sodiiphilus</name>
    <dbReference type="NCBI Taxonomy" id="226217"/>
    <lineage>
        <taxon>Bacteria</taxon>
        <taxon>Bacillati</taxon>
        <taxon>Actinomycetota</taxon>
        <taxon>Actinomycetes</taxon>
        <taxon>Kitasatosporales</taxon>
        <taxon>Streptomycetaceae</taxon>
        <taxon>Streptomyces</taxon>
    </lineage>
</organism>
<gene>
    <name evidence="2" type="ORF">GCM10009716_40610</name>
</gene>
<feature type="domain" description="DUF5753" evidence="1">
    <location>
        <begin position="3"/>
        <end position="50"/>
    </location>
</feature>
<keyword evidence="3" id="KW-1185">Reference proteome</keyword>
<evidence type="ECO:0000259" key="1">
    <source>
        <dbReference type="Pfam" id="PF19054"/>
    </source>
</evidence>
<accession>A0ABN2PQ48</accession>
<dbReference type="Proteomes" id="UP001501303">
    <property type="component" value="Unassembled WGS sequence"/>
</dbReference>
<evidence type="ECO:0000313" key="3">
    <source>
        <dbReference type="Proteomes" id="UP001501303"/>
    </source>
</evidence>